<evidence type="ECO:0000313" key="2">
    <source>
        <dbReference type="Proteomes" id="UP001144280"/>
    </source>
</evidence>
<evidence type="ECO:0000313" key="1">
    <source>
        <dbReference type="EMBL" id="GLH97642.1"/>
    </source>
</evidence>
<dbReference type="Pfam" id="PF03995">
    <property type="entry name" value="Inhibitor_I36"/>
    <property type="match status" value="1"/>
</dbReference>
<gene>
    <name evidence="1" type="ORF">Pa4123_29170</name>
</gene>
<dbReference type="EMBL" id="BSDI01000011">
    <property type="protein sequence ID" value="GLH97642.1"/>
    <property type="molecule type" value="Genomic_DNA"/>
</dbReference>
<comment type="caution">
    <text evidence="1">The sequence shown here is derived from an EMBL/GenBank/DDBJ whole genome shotgun (WGS) entry which is preliminary data.</text>
</comment>
<sequence>MFGASAPAAAAPGNGVIEYGEFVLWEHSNYGGALYDSNGNLANYSGYFFVNSGTQLNDRASSIANYHQTRSLRTYQHANYTYPYISVLPYGQASGNVSWAYYSLGSFNDNLSSHLFF</sequence>
<name>A0ABQ5QUE5_9ACTN</name>
<protein>
    <submittedName>
        <fullName evidence="1">Uncharacterized protein</fullName>
    </submittedName>
</protein>
<accession>A0ABQ5QUE5</accession>
<reference evidence="1" key="1">
    <citation type="submission" date="2022-12" db="EMBL/GenBank/DDBJ databases">
        <title>New Phytohabitans aurantiacus sp. RD004123 nov., an actinomycete isolated from soil.</title>
        <authorList>
            <person name="Triningsih D.W."/>
            <person name="Harunari E."/>
            <person name="Igarashi Y."/>
        </authorList>
    </citation>
    <scope>NUCLEOTIDE SEQUENCE</scope>
    <source>
        <strain evidence="1">RD004123</strain>
    </source>
</reference>
<proteinExistence type="predicted"/>
<organism evidence="1 2">
    <name type="scientific">Phytohabitans aurantiacus</name>
    <dbReference type="NCBI Taxonomy" id="3016789"/>
    <lineage>
        <taxon>Bacteria</taxon>
        <taxon>Bacillati</taxon>
        <taxon>Actinomycetota</taxon>
        <taxon>Actinomycetes</taxon>
        <taxon>Micromonosporales</taxon>
        <taxon>Micromonosporaceae</taxon>
    </lineage>
</organism>
<dbReference type="Gene3D" id="2.60.20.10">
    <property type="entry name" value="Crystallins"/>
    <property type="match status" value="1"/>
</dbReference>
<dbReference type="Proteomes" id="UP001144280">
    <property type="component" value="Unassembled WGS sequence"/>
</dbReference>
<keyword evidence="2" id="KW-1185">Reference proteome</keyword>